<dbReference type="PANTHER" id="PTHR32060:SF30">
    <property type="entry name" value="CARBOXY-TERMINAL PROCESSING PROTEASE CTPA"/>
    <property type="match status" value="1"/>
</dbReference>
<dbReference type="GO" id="GO:0004175">
    <property type="term" value="F:endopeptidase activity"/>
    <property type="evidence" value="ECO:0007669"/>
    <property type="project" value="TreeGrafter"/>
</dbReference>
<dbReference type="PANTHER" id="PTHR32060">
    <property type="entry name" value="TAIL-SPECIFIC PROTEASE"/>
    <property type="match status" value="1"/>
</dbReference>
<feature type="domain" description="Tail specific protease" evidence="3">
    <location>
        <begin position="261"/>
        <end position="465"/>
    </location>
</feature>
<dbReference type="InterPro" id="IPR029045">
    <property type="entry name" value="ClpP/crotonase-like_dom_sf"/>
</dbReference>
<proteinExistence type="predicted"/>
<dbReference type="Proteomes" id="UP000317624">
    <property type="component" value="Unassembled WGS sequence"/>
</dbReference>
<accession>A0A558C1H3</accession>
<feature type="signal peptide" evidence="2">
    <location>
        <begin position="1"/>
        <end position="19"/>
    </location>
</feature>
<dbReference type="SUPFAM" id="SSF52096">
    <property type="entry name" value="ClpP/crotonase"/>
    <property type="match status" value="1"/>
</dbReference>
<dbReference type="EMBL" id="VMRJ01000001">
    <property type="protein sequence ID" value="TVT42564.1"/>
    <property type="molecule type" value="Genomic_DNA"/>
</dbReference>
<reference evidence="4 5" key="1">
    <citation type="submission" date="2019-07" db="EMBL/GenBank/DDBJ databases">
        <title>Hymenobacter sp. straun FUR1 Genome sequencing and assembly.</title>
        <authorList>
            <person name="Chhetri G."/>
        </authorList>
    </citation>
    <scope>NUCLEOTIDE SEQUENCE [LARGE SCALE GENOMIC DNA]</scope>
    <source>
        <strain evidence="4 5">Fur1</strain>
    </source>
</reference>
<dbReference type="CDD" id="cd06567">
    <property type="entry name" value="Peptidase_S41"/>
    <property type="match status" value="1"/>
</dbReference>
<keyword evidence="2" id="KW-0732">Signal</keyword>
<sequence>MKALLLFFFCCLGHLGAVAQSAAPAVYDPAQRYAVAQLQSDFAYLRRALEEVHPGLYWYTPKDSLDRAFTRTAAALTHPMAEPEYWQLLQTLVGRVHCGHTRVRQSAAYRAWFRRQPHPYLPFTVAVRHNQLFVAENQSTAPELRSGTEILAIDGHPTAEVLPRLRSLISADGYGTGFQDKELETGFFDSYYWSFYEAKPTYPLLVRDSTGQQRPLTPLPKPAKPKPLTSMPAPLTAEQHRTRQLDRLRSMRYPEDLPGTAIFRIREFSYDELEDYKRFHQQLFADLSKRRIKQLVIDLRGNAGGNQEISVDILKYLMKSEFILNKSALTPVLYPFFAQPDSLKPDYFNPARVRRLLDGTISFINSDLGPQQPYRGRYFRGQVVVLVDGGTFSAASNFTASLLAQRRITVIGEETGGAEAGCNGGTISDLELPETHLVLQLPHFRILTACPHPQLGRGVRPDIEVVPTPQQLASHTDAVLGQLPALVH</sequence>
<organism evidence="4 5">
    <name type="scientific">Hymenobacter setariae</name>
    <dbReference type="NCBI Taxonomy" id="2594794"/>
    <lineage>
        <taxon>Bacteria</taxon>
        <taxon>Pseudomonadati</taxon>
        <taxon>Bacteroidota</taxon>
        <taxon>Cytophagia</taxon>
        <taxon>Cytophagales</taxon>
        <taxon>Hymenobacteraceae</taxon>
        <taxon>Hymenobacter</taxon>
    </lineage>
</organism>
<dbReference type="Pfam" id="PF03572">
    <property type="entry name" value="Peptidase_S41"/>
    <property type="match status" value="1"/>
</dbReference>
<dbReference type="GO" id="GO:0006508">
    <property type="term" value="P:proteolysis"/>
    <property type="evidence" value="ECO:0007669"/>
    <property type="project" value="InterPro"/>
</dbReference>
<feature type="chain" id="PRO_5021830077" description="Tail specific protease domain-containing protein" evidence="2">
    <location>
        <begin position="20"/>
        <end position="488"/>
    </location>
</feature>
<evidence type="ECO:0000256" key="2">
    <source>
        <dbReference type="SAM" id="SignalP"/>
    </source>
</evidence>
<evidence type="ECO:0000313" key="5">
    <source>
        <dbReference type="Proteomes" id="UP000317624"/>
    </source>
</evidence>
<dbReference type="Gene3D" id="3.90.226.10">
    <property type="entry name" value="2-enoyl-CoA Hydratase, Chain A, domain 1"/>
    <property type="match status" value="1"/>
</dbReference>
<comment type="caution">
    <text evidence="4">The sequence shown here is derived from an EMBL/GenBank/DDBJ whole genome shotgun (WGS) entry which is preliminary data.</text>
</comment>
<dbReference type="OrthoDB" id="9758793at2"/>
<name>A0A558C1H3_9BACT</name>
<dbReference type="InterPro" id="IPR005151">
    <property type="entry name" value="Tail-specific_protease"/>
</dbReference>
<dbReference type="GO" id="GO:0008236">
    <property type="term" value="F:serine-type peptidase activity"/>
    <property type="evidence" value="ECO:0007669"/>
    <property type="project" value="InterPro"/>
</dbReference>
<feature type="region of interest" description="Disordered" evidence="1">
    <location>
        <begin position="210"/>
        <end position="232"/>
    </location>
</feature>
<gene>
    <name evidence="4" type="ORF">FNT36_00225</name>
</gene>
<dbReference type="GO" id="GO:0030288">
    <property type="term" value="C:outer membrane-bounded periplasmic space"/>
    <property type="evidence" value="ECO:0007669"/>
    <property type="project" value="TreeGrafter"/>
</dbReference>
<protein>
    <recommendedName>
        <fullName evidence="3">Tail specific protease domain-containing protein</fullName>
    </recommendedName>
</protein>
<evidence type="ECO:0000313" key="4">
    <source>
        <dbReference type="EMBL" id="TVT42564.1"/>
    </source>
</evidence>
<keyword evidence="5" id="KW-1185">Reference proteome</keyword>
<evidence type="ECO:0000256" key="1">
    <source>
        <dbReference type="SAM" id="MobiDB-lite"/>
    </source>
</evidence>
<dbReference type="RefSeq" id="WP_144842799.1">
    <property type="nucleotide sequence ID" value="NZ_VMRJ01000001.1"/>
</dbReference>
<dbReference type="AlphaFoldDB" id="A0A558C1H3"/>
<dbReference type="GO" id="GO:0007165">
    <property type="term" value="P:signal transduction"/>
    <property type="evidence" value="ECO:0007669"/>
    <property type="project" value="TreeGrafter"/>
</dbReference>
<evidence type="ECO:0000259" key="3">
    <source>
        <dbReference type="Pfam" id="PF03572"/>
    </source>
</evidence>